<evidence type="ECO:0000256" key="1">
    <source>
        <dbReference type="SAM" id="MobiDB-lite"/>
    </source>
</evidence>
<feature type="domain" description="J" evidence="2">
    <location>
        <begin position="106"/>
        <end position="170"/>
    </location>
</feature>
<dbReference type="InterPro" id="IPR036869">
    <property type="entry name" value="J_dom_sf"/>
</dbReference>
<dbReference type="CDD" id="cd06257">
    <property type="entry name" value="DnaJ"/>
    <property type="match status" value="1"/>
</dbReference>
<dbReference type="Gene3D" id="1.10.287.110">
    <property type="entry name" value="DnaJ domain"/>
    <property type="match status" value="1"/>
</dbReference>
<evidence type="ECO:0000259" key="2">
    <source>
        <dbReference type="PROSITE" id="PS50076"/>
    </source>
</evidence>
<evidence type="ECO:0000313" key="4">
    <source>
        <dbReference type="Proteomes" id="UP000070544"/>
    </source>
</evidence>
<reference evidence="3 4" key="1">
    <citation type="journal article" date="2015" name="Genome Biol. Evol.">
        <title>Phylogenomic analyses indicate that early fungi evolved digesting cell walls of algal ancestors of land plants.</title>
        <authorList>
            <person name="Chang Y."/>
            <person name="Wang S."/>
            <person name="Sekimoto S."/>
            <person name="Aerts A.L."/>
            <person name="Choi C."/>
            <person name="Clum A."/>
            <person name="LaButti K.M."/>
            <person name="Lindquist E.A."/>
            <person name="Yee Ngan C."/>
            <person name="Ohm R.A."/>
            <person name="Salamov A.A."/>
            <person name="Grigoriev I.V."/>
            <person name="Spatafora J.W."/>
            <person name="Berbee M.L."/>
        </authorList>
    </citation>
    <scope>NUCLEOTIDE SEQUENCE [LARGE SCALE GENOMIC DNA]</scope>
    <source>
        <strain evidence="3 4">JEL478</strain>
    </source>
</reference>
<dbReference type="EMBL" id="KQ965732">
    <property type="protein sequence ID" value="KXS21642.1"/>
    <property type="molecule type" value="Genomic_DNA"/>
</dbReference>
<dbReference type="Proteomes" id="UP000070544">
    <property type="component" value="Unassembled WGS sequence"/>
</dbReference>
<dbReference type="GO" id="GO:0071218">
    <property type="term" value="P:cellular response to misfolded protein"/>
    <property type="evidence" value="ECO:0007669"/>
    <property type="project" value="TreeGrafter"/>
</dbReference>
<dbReference type="SUPFAM" id="SSF46565">
    <property type="entry name" value="Chaperone J-domain"/>
    <property type="match status" value="1"/>
</dbReference>
<evidence type="ECO:0000313" key="3">
    <source>
        <dbReference type="EMBL" id="KXS21642.1"/>
    </source>
</evidence>
<sequence length="370" mass="40962">MNPTNPSFPTAERLSPSVGVHGRSPSPNLRDGAAHPFQPSLHSASPPTPPPSPPLSMPRSSPSSPAISNTTIPDQEPCFDRTEYPNQPTGATEEAELVEHILSQASYYDILGVSRECTTEEIRRSYLTRSRTCHPDRCRNAKATEAFQCLATAYETLRHPASRKLYDLQGEKPRTQSNAEETFSTAMAQVVADFLEGNYDSIVALVEQMRHANADFNISPENVREMLSNFHTYVVTAAKCYNSCRTELTEIYDSVVALRDLPFFDVLGRIRTSVRLLRALMALPVKINESMDPSGRFEHTPLGRLTTRLRIRMEQTTELVGEGLGWGGSSALNAQKVARGAFGLGKAAVSYTWNAWWGQPHPNIKQSATR</sequence>
<feature type="compositionally biased region" description="Pro residues" evidence="1">
    <location>
        <begin position="46"/>
        <end position="56"/>
    </location>
</feature>
<dbReference type="OrthoDB" id="259708at2759"/>
<dbReference type="PANTHER" id="PTHR43908:SF3">
    <property type="entry name" value="AT29763P-RELATED"/>
    <property type="match status" value="1"/>
</dbReference>
<dbReference type="InterPro" id="IPR051100">
    <property type="entry name" value="DnaJ_subfamily_B/C"/>
</dbReference>
<dbReference type="Pfam" id="PF00226">
    <property type="entry name" value="DnaJ"/>
    <property type="match status" value="1"/>
</dbReference>
<dbReference type="GO" id="GO:0005789">
    <property type="term" value="C:endoplasmic reticulum membrane"/>
    <property type="evidence" value="ECO:0007669"/>
    <property type="project" value="TreeGrafter"/>
</dbReference>
<feature type="compositionally biased region" description="Low complexity" evidence="1">
    <location>
        <begin position="57"/>
        <end position="68"/>
    </location>
</feature>
<dbReference type="PRINTS" id="PR00625">
    <property type="entry name" value="JDOMAIN"/>
</dbReference>
<gene>
    <name evidence="3" type="ORF">M427DRAFT_275556</name>
</gene>
<dbReference type="PANTHER" id="PTHR43908">
    <property type="entry name" value="AT29763P-RELATED"/>
    <property type="match status" value="1"/>
</dbReference>
<feature type="region of interest" description="Disordered" evidence="1">
    <location>
        <begin position="1"/>
        <end position="90"/>
    </location>
</feature>
<keyword evidence="4" id="KW-1185">Reference proteome</keyword>
<dbReference type="OMA" id="YVEFFEG"/>
<dbReference type="GO" id="GO:0030544">
    <property type="term" value="F:Hsp70 protein binding"/>
    <property type="evidence" value="ECO:0007669"/>
    <property type="project" value="TreeGrafter"/>
</dbReference>
<name>A0A139AY16_GONPJ</name>
<dbReference type="InterPro" id="IPR001623">
    <property type="entry name" value="DnaJ_domain"/>
</dbReference>
<protein>
    <submittedName>
        <fullName evidence="3">DnaJ-domain-containing protein</fullName>
    </submittedName>
</protein>
<organism evidence="3 4">
    <name type="scientific">Gonapodya prolifera (strain JEL478)</name>
    <name type="common">Monoblepharis prolifera</name>
    <dbReference type="NCBI Taxonomy" id="1344416"/>
    <lineage>
        <taxon>Eukaryota</taxon>
        <taxon>Fungi</taxon>
        <taxon>Fungi incertae sedis</taxon>
        <taxon>Chytridiomycota</taxon>
        <taxon>Chytridiomycota incertae sedis</taxon>
        <taxon>Monoblepharidomycetes</taxon>
        <taxon>Monoblepharidales</taxon>
        <taxon>Gonapodyaceae</taxon>
        <taxon>Gonapodya</taxon>
    </lineage>
</organism>
<dbReference type="SMART" id="SM00271">
    <property type="entry name" value="DnaJ"/>
    <property type="match status" value="1"/>
</dbReference>
<dbReference type="PROSITE" id="PS50076">
    <property type="entry name" value="DNAJ_2"/>
    <property type="match status" value="1"/>
</dbReference>
<proteinExistence type="predicted"/>
<dbReference type="AlphaFoldDB" id="A0A139AY16"/>
<dbReference type="STRING" id="1344416.A0A139AY16"/>
<accession>A0A139AY16</accession>